<organism evidence="1 2">
    <name type="scientific">Herbaspirillum lusitanum</name>
    <dbReference type="NCBI Taxonomy" id="213312"/>
    <lineage>
        <taxon>Bacteria</taxon>
        <taxon>Pseudomonadati</taxon>
        <taxon>Pseudomonadota</taxon>
        <taxon>Betaproteobacteria</taxon>
        <taxon>Burkholderiales</taxon>
        <taxon>Oxalobacteraceae</taxon>
        <taxon>Herbaspirillum</taxon>
    </lineage>
</organism>
<sequence length="390" mass="42572">MDQSKRRFMAGSVSVAAAAMLPARPVLARDTIKVGILHSLTGSVSGSERPMVDATQLAIAEINDSGGVLSRQLEPVVEDGASDWPTFAEKARKLLLSDKVAVVFGCYTSASRKAVLPVFEKNDGLLFYPTFYEGMEMSPNIMYTGADATQMTVPATRWLVQNRGKRFLLVGSDYLFPRATNAIVRKTLEQMGGSVADELYLSLDSSDFSSVVASIKRHKPEVILSTVVGGSNKPFFHQMNAAGIKGSNTAIMCLAVTEIEALDIGIDKMADVLSCMSYFQSLSRIRNQQFITAFKNRFGAQRVLNDPMESAYCAVHLWRKAAQRAAALGTAQVVAAAGGMDFSAPSGYVKLDQQNHHTWKYARIGKFARDGQVQVLYESPLIQPNPFFNT</sequence>
<dbReference type="InterPro" id="IPR017777">
    <property type="entry name" value="ABC_urea-bd_UrtA"/>
</dbReference>
<dbReference type="Proteomes" id="UP001629246">
    <property type="component" value="Unassembled WGS sequence"/>
</dbReference>
<gene>
    <name evidence="1" type="ORF">PQR62_05950</name>
</gene>
<dbReference type="SUPFAM" id="SSF53822">
    <property type="entry name" value="Periplasmic binding protein-like I"/>
    <property type="match status" value="1"/>
</dbReference>
<dbReference type="CDD" id="cd06355">
    <property type="entry name" value="PBP1_FmdD-like"/>
    <property type="match status" value="1"/>
</dbReference>
<keyword evidence="2" id="KW-1185">Reference proteome</keyword>
<dbReference type="InterPro" id="IPR028082">
    <property type="entry name" value="Peripla_BP_I"/>
</dbReference>
<dbReference type="PANTHER" id="PTHR47628:SF1">
    <property type="entry name" value="ALIPHATIC AMIDASE EXPRESSION-REGULATING PROTEIN"/>
    <property type="match status" value="1"/>
</dbReference>
<name>A0ABW9A4I3_9BURK</name>
<accession>A0ABW9A4I3</accession>
<evidence type="ECO:0000313" key="2">
    <source>
        <dbReference type="Proteomes" id="UP001629246"/>
    </source>
</evidence>
<dbReference type="PANTHER" id="PTHR47628">
    <property type="match status" value="1"/>
</dbReference>
<dbReference type="PROSITE" id="PS51318">
    <property type="entry name" value="TAT"/>
    <property type="match status" value="1"/>
</dbReference>
<evidence type="ECO:0000313" key="1">
    <source>
        <dbReference type="EMBL" id="MFL9923793.1"/>
    </source>
</evidence>
<protein>
    <submittedName>
        <fullName evidence="1">Urea ABC transporter substrate-binding protein</fullName>
    </submittedName>
</protein>
<dbReference type="Gene3D" id="3.40.50.2300">
    <property type="match status" value="2"/>
</dbReference>
<dbReference type="RefSeq" id="WP_408155790.1">
    <property type="nucleotide sequence ID" value="NZ_JAQQFM010000003.1"/>
</dbReference>
<proteinExistence type="predicted"/>
<dbReference type="InterPro" id="IPR006311">
    <property type="entry name" value="TAT_signal"/>
</dbReference>
<dbReference type="EMBL" id="JAQQFM010000003">
    <property type="protein sequence ID" value="MFL9923793.1"/>
    <property type="molecule type" value="Genomic_DNA"/>
</dbReference>
<comment type="caution">
    <text evidence="1">The sequence shown here is derived from an EMBL/GenBank/DDBJ whole genome shotgun (WGS) entry which is preliminary data.</text>
</comment>
<reference evidence="1 2" key="1">
    <citation type="journal article" date="2024" name="Chem. Sci.">
        <title>Discovery of megapolipeptins by genome mining of a Burkholderiales bacteria collection.</title>
        <authorList>
            <person name="Paulo B.S."/>
            <person name="Recchia M.J.J."/>
            <person name="Lee S."/>
            <person name="Fergusson C.H."/>
            <person name="Romanowski S.B."/>
            <person name="Hernandez A."/>
            <person name="Krull N."/>
            <person name="Liu D.Y."/>
            <person name="Cavanagh H."/>
            <person name="Bos A."/>
            <person name="Gray C.A."/>
            <person name="Murphy B.T."/>
            <person name="Linington R.G."/>
            <person name="Eustaquio A.S."/>
        </authorList>
    </citation>
    <scope>NUCLEOTIDE SEQUENCE [LARGE SCALE GENOMIC DNA]</scope>
    <source>
        <strain evidence="1 2">RL21-008-BIB-A</strain>
    </source>
</reference>
<dbReference type="Pfam" id="PF13433">
    <property type="entry name" value="Peripla_BP_5"/>
    <property type="match status" value="1"/>
</dbReference>